<dbReference type="SUPFAM" id="SSF56954">
    <property type="entry name" value="Outer membrane efflux proteins (OEP)"/>
    <property type="match status" value="1"/>
</dbReference>
<evidence type="ECO:0000256" key="1">
    <source>
        <dbReference type="ARBA" id="ARBA00007613"/>
    </source>
</evidence>
<name>Q89NX3_BRADU</name>
<dbReference type="InParanoid" id="Q89NX3"/>
<dbReference type="AlphaFoldDB" id="Q89NX3"/>
<dbReference type="PANTHER" id="PTHR30203:SF25">
    <property type="entry name" value="OUTER MEMBRANE PROTEIN-RELATED"/>
    <property type="match status" value="1"/>
</dbReference>
<feature type="region of interest" description="Disordered" evidence="2">
    <location>
        <begin position="278"/>
        <end position="311"/>
    </location>
</feature>
<organism evidence="3 4">
    <name type="scientific">Bradyrhizobium diazoefficiens (strain JCM 10833 / BCRC 13528 / IAM 13628 / NBRC 14792 / USDA 110)</name>
    <dbReference type="NCBI Taxonomy" id="224911"/>
    <lineage>
        <taxon>Bacteria</taxon>
        <taxon>Pseudomonadati</taxon>
        <taxon>Pseudomonadota</taxon>
        <taxon>Alphaproteobacteria</taxon>
        <taxon>Hyphomicrobiales</taxon>
        <taxon>Nitrobacteraceae</taxon>
        <taxon>Bradyrhizobium</taxon>
    </lineage>
</organism>
<dbReference type="GO" id="GO:0015562">
    <property type="term" value="F:efflux transmembrane transporter activity"/>
    <property type="evidence" value="ECO:0007669"/>
    <property type="project" value="InterPro"/>
</dbReference>
<dbReference type="InterPro" id="IPR003423">
    <property type="entry name" value="OMP_efflux"/>
</dbReference>
<protein>
    <submittedName>
        <fullName evidence="3">Bll3710 protein</fullName>
    </submittedName>
</protein>
<gene>
    <name evidence="3" type="ordered locus">bll3710</name>
</gene>
<keyword evidence="4" id="KW-1185">Reference proteome</keyword>
<accession>Q89NX3</accession>
<dbReference type="Pfam" id="PF02321">
    <property type="entry name" value="OEP"/>
    <property type="match status" value="1"/>
</dbReference>
<dbReference type="Proteomes" id="UP000002526">
    <property type="component" value="Chromosome"/>
</dbReference>
<sequence>MPMLLAPIPARRQAGLALRGPRCGSISVRIQTTWTPTVSMPFQPTAADLPSKKERHQQGACPERTFSSTNRLCVALIASSLLAGCAVGPDYMGPPHLTLPTQWTNAPPRTKTTGDLGRWWLRLRDSLLTRLIDEAVEANPSVAKAKATVREARATVAQAAAGLFPSVTGSGSMTDNKSSSAGSTGVDIGTSPYTLYQAGFDASWELDLFGGTQRNIEAAIRSEQSAEDELRYSLVTLLGDVAAYYVDARGYQARIALARRTAASQRDTERLTRTKYEAGSATAVDLAKPRPRRPARKPTFRPTRRPSPPIRIASASCSAALRLQYRASSQNRRRSPRRACRYRREFPLIS</sequence>
<dbReference type="KEGG" id="bja:bll3710"/>
<dbReference type="EMBL" id="BA000040">
    <property type="protein sequence ID" value="BAC48975.1"/>
    <property type="molecule type" value="Genomic_DNA"/>
</dbReference>
<dbReference type="InterPro" id="IPR010131">
    <property type="entry name" value="MdtP/NodT-like"/>
</dbReference>
<reference evidence="4" key="1">
    <citation type="journal article" date="2002" name="DNA Res.">
        <title>Complete genomic sequence of nitrogen-fixing symbiotic bacterium Bradyrhizobium japonicum USDA110.</title>
        <authorList>
            <person name="Kaneko T."/>
            <person name="Nakamura Y."/>
            <person name="Sato S."/>
            <person name="Minamisawa K."/>
            <person name="Uchiumi T."/>
            <person name="Sasamoto S."/>
            <person name="Watanabe A."/>
            <person name="Idesawa K."/>
            <person name="Iriguchi M."/>
            <person name="Kawashima K."/>
            <person name="Kohara M."/>
            <person name="Matsumoto M."/>
            <person name="Shimpo S."/>
            <person name="Tsuruoka H."/>
            <person name="Wada T."/>
            <person name="Yamada M."/>
            <person name="Tabata S."/>
        </authorList>
    </citation>
    <scope>NUCLEOTIDE SEQUENCE [LARGE SCALE GENOMIC DNA]</scope>
    <source>
        <strain evidence="4">JCM 10833 / BCRC 13528 / IAM 13628 / NBRC 14792 / USDA 110</strain>
    </source>
</reference>
<evidence type="ECO:0000256" key="2">
    <source>
        <dbReference type="SAM" id="MobiDB-lite"/>
    </source>
</evidence>
<dbReference type="OrthoDB" id="7181739at2"/>
<comment type="similarity">
    <text evidence="1">Belongs to the outer membrane factor (OMF) (TC 1.B.17) family.</text>
</comment>
<proteinExistence type="inferred from homology"/>
<dbReference type="PATRIC" id="fig|224911.5.peg.3698"/>
<dbReference type="eggNOG" id="COG1538">
    <property type="taxonomic scope" value="Bacteria"/>
</dbReference>
<dbReference type="HOGENOM" id="CLU_791474_0_0_5"/>
<evidence type="ECO:0000313" key="4">
    <source>
        <dbReference type="Proteomes" id="UP000002526"/>
    </source>
</evidence>
<evidence type="ECO:0000313" key="3">
    <source>
        <dbReference type="EMBL" id="BAC48975.1"/>
    </source>
</evidence>
<dbReference type="Gene3D" id="1.20.1600.10">
    <property type="entry name" value="Outer membrane efflux proteins (OEP)"/>
    <property type="match status" value="1"/>
</dbReference>
<feature type="compositionally biased region" description="Basic residues" evidence="2">
    <location>
        <begin position="289"/>
        <end position="304"/>
    </location>
</feature>
<dbReference type="PANTHER" id="PTHR30203">
    <property type="entry name" value="OUTER MEMBRANE CATION EFFLUX PROTEIN"/>
    <property type="match status" value="1"/>
</dbReference>
<dbReference type="PhylomeDB" id="Q89NX3"/>
<dbReference type="EnsemblBacteria" id="BAC48975">
    <property type="protein sequence ID" value="BAC48975"/>
    <property type="gene ID" value="BAC48975"/>
</dbReference>